<dbReference type="Proteomes" id="UP001054945">
    <property type="component" value="Unassembled WGS sequence"/>
</dbReference>
<gene>
    <name evidence="2" type="ORF">CEXT_133921</name>
</gene>
<keyword evidence="1" id="KW-0472">Membrane</keyword>
<protein>
    <submittedName>
        <fullName evidence="2">Uncharacterized protein</fullName>
    </submittedName>
</protein>
<accession>A0AAV4XT10</accession>
<evidence type="ECO:0000313" key="3">
    <source>
        <dbReference type="Proteomes" id="UP001054945"/>
    </source>
</evidence>
<sequence>MRPTPLPKAVRLGYTKASHGQGIPTRYAVHIRILSPRWRHHTIDWRKIATTFFFFFLATTYGDTTVIVTFPRHVLLNLSSTSNFKKKDQ</sequence>
<keyword evidence="1" id="KW-1133">Transmembrane helix</keyword>
<keyword evidence="1" id="KW-0812">Transmembrane</keyword>
<keyword evidence="3" id="KW-1185">Reference proteome</keyword>
<dbReference type="EMBL" id="BPLR01000912">
    <property type="protein sequence ID" value="GIY98302.1"/>
    <property type="molecule type" value="Genomic_DNA"/>
</dbReference>
<evidence type="ECO:0000256" key="1">
    <source>
        <dbReference type="SAM" id="Phobius"/>
    </source>
</evidence>
<organism evidence="2 3">
    <name type="scientific">Caerostris extrusa</name>
    <name type="common">Bark spider</name>
    <name type="synonym">Caerostris bankana</name>
    <dbReference type="NCBI Taxonomy" id="172846"/>
    <lineage>
        <taxon>Eukaryota</taxon>
        <taxon>Metazoa</taxon>
        <taxon>Ecdysozoa</taxon>
        <taxon>Arthropoda</taxon>
        <taxon>Chelicerata</taxon>
        <taxon>Arachnida</taxon>
        <taxon>Araneae</taxon>
        <taxon>Araneomorphae</taxon>
        <taxon>Entelegynae</taxon>
        <taxon>Araneoidea</taxon>
        <taxon>Araneidae</taxon>
        <taxon>Caerostris</taxon>
    </lineage>
</organism>
<dbReference type="AlphaFoldDB" id="A0AAV4XT10"/>
<evidence type="ECO:0000313" key="2">
    <source>
        <dbReference type="EMBL" id="GIY98302.1"/>
    </source>
</evidence>
<reference evidence="2 3" key="1">
    <citation type="submission" date="2021-06" db="EMBL/GenBank/DDBJ databases">
        <title>Caerostris extrusa draft genome.</title>
        <authorList>
            <person name="Kono N."/>
            <person name="Arakawa K."/>
        </authorList>
    </citation>
    <scope>NUCLEOTIDE SEQUENCE [LARGE SCALE GENOMIC DNA]</scope>
</reference>
<proteinExistence type="predicted"/>
<comment type="caution">
    <text evidence="2">The sequence shown here is derived from an EMBL/GenBank/DDBJ whole genome shotgun (WGS) entry which is preliminary data.</text>
</comment>
<feature type="transmembrane region" description="Helical" evidence="1">
    <location>
        <begin position="48"/>
        <end position="70"/>
    </location>
</feature>
<name>A0AAV4XT10_CAEEX</name>